<evidence type="ECO:0000313" key="17">
    <source>
        <dbReference type="EMBL" id="KAI1612712.1"/>
    </source>
</evidence>
<dbReference type="InterPro" id="IPR014014">
    <property type="entry name" value="RNA_helicase_DEAD_Q_motif"/>
</dbReference>
<dbReference type="InterPro" id="IPR000629">
    <property type="entry name" value="RNA-helicase_DEAD-box_CS"/>
</dbReference>
<evidence type="ECO:0000256" key="3">
    <source>
        <dbReference type="ARBA" id="ARBA00022517"/>
    </source>
</evidence>
<evidence type="ECO:0000259" key="14">
    <source>
        <dbReference type="PROSITE" id="PS51192"/>
    </source>
</evidence>
<dbReference type="InterPro" id="IPR027417">
    <property type="entry name" value="P-loop_NTPase"/>
</dbReference>
<dbReference type="InterPro" id="IPR014001">
    <property type="entry name" value="Helicase_ATP-bd"/>
</dbReference>
<dbReference type="EC" id="3.6.4.13" evidence="2"/>
<dbReference type="Proteomes" id="UP001203852">
    <property type="component" value="Unassembled WGS sequence"/>
</dbReference>
<feature type="domain" description="Helicase ATP-binding" evidence="14">
    <location>
        <begin position="57"/>
        <end position="229"/>
    </location>
</feature>
<feature type="domain" description="DEAD-box RNA helicase Q" evidence="16">
    <location>
        <begin position="26"/>
        <end position="54"/>
    </location>
</feature>
<comment type="catalytic activity">
    <reaction evidence="10">
        <text>ATP + H2O = ADP + phosphate + H(+)</text>
        <dbReference type="Rhea" id="RHEA:13065"/>
        <dbReference type="ChEBI" id="CHEBI:15377"/>
        <dbReference type="ChEBI" id="CHEBI:15378"/>
        <dbReference type="ChEBI" id="CHEBI:30616"/>
        <dbReference type="ChEBI" id="CHEBI:43474"/>
        <dbReference type="ChEBI" id="CHEBI:456216"/>
        <dbReference type="EC" id="3.6.4.13"/>
    </reaction>
</comment>
<evidence type="ECO:0000256" key="2">
    <source>
        <dbReference type="ARBA" id="ARBA00012552"/>
    </source>
</evidence>
<evidence type="ECO:0000259" key="16">
    <source>
        <dbReference type="PROSITE" id="PS51195"/>
    </source>
</evidence>
<sequence length="452" mass="50410">MASSPENSQANSLPEDGQCSANTPPSTFQDLGIEASLCEACSSLGFQTPTPIQAQAIPPALEGRDLIALAETGSRKTVAYLLPIMQHLFNHPQGLHSLILAPTRKLALQIAKVIEALGASKPFQCAVLIGGVHHISQAMAIGKKPHIIVETPGRLLDHLENTQGFRFSLSLLKYLVFDEADRLLDTGFGPELDQILKLLPPRRTFIYAAKTSDRVDALQRARLSNPLRISVASGALRTLTVATLLQSYVFIPHQHKDLYLVHILGQYVGRTGIIFTRMIREAQRLCFMLQNLGFSAAVLHGKLSQTSREKASLLVTTDHAACRLDVDLVDFVLKYDIPYDSETYIRQVRRTARARKSGRAFSFLTQYDVELWMRIENALGERVEDYAVVREEVMRQSLRVSDAQRVAAEKMRDLVPGHEARQGSQHEGGRIRRGADMDWLRAEMRNHVPYDG</sequence>
<evidence type="ECO:0000256" key="10">
    <source>
        <dbReference type="ARBA" id="ARBA00047984"/>
    </source>
</evidence>
<evidence type="ECO:0000256" key="9">
    <source>
        <dbReference type="ARBA" id="ARBA00023242"/>
    </source>
</evidence>
<keyword evidence="5 12" id="KW-0378">Hydrolase</keyword>
<evidence type="ECO:0000256" key="5">
    <source>
        <dbReference type="ARBA" id="ARBA00022801"/>
    </source>
</evidence>
<feature type="region of interest" description="Disordered" evidence="13">
    <location>
        <begin position="1"/>
        <end position="25"/>
    </location>
</feature>
<dbReference type="CDD" id="cd18787">
    <property type="entry name" value="SF2_C_DEAD"/>
    <property type="match status" value="1"/>
</dbReference>
<dbReference type="GO" id="GO:0003724">
    <property type="term" value="F:RNA helicase activity"/>
    <property type="evidence" value="ECO:0007669"/>
    <property type="project" value="UniProtKB-EC"/>
</dbReference>
<dbReference type="InterPro" id="IPR001650">
    <property type="entry name" value="Helicase_C-like"/>
</dbReference>
<dbReference type="InterPro" id="IPR050079">
    <property type="entry name" value="DEAD_box_RNA_helicase"/>
</dbReference>
<dbReference type="EMBL" id="MU404354">
    <property type="protein sequence ID" value="KAI1612712.1"/>
    <property type="molecule type" value="Genomic_DNA"/>
</dbReference>
<dbReference type="GO" id="GO:0042254">
    <property type="term" value="P:ribosome biogenesis"/>
    <property type="evidence" value="ECO:0007669"/>
    <property type="project" value="UniProtKB-KW"/>
</dbReference>
<organism evidence="17 18">
    <name type="scientific">Exophiala viscosa</name>
    <dbReference type="NCBI Taxonomy" id="2486360"/>
    <lineage>
        <taxon>Eukaryota</taxon>
        <taxon>Fungi</taxon>
        <taxon>Dikarya</taxon>
        <taxon>Ascomycota</taxon>
        <taxon>Pezizomycotina</taxon>
        <taxon>Eurotiomycetes</taxon>
        <taxon>Chaetothyriomycetidae</taxon>
        <taxon>Chaetothyriales</taxon>
        <taxon>Herpotrichiellaceae</taxon>
        <taxon>Exophiala</taxon>
    </lineage>
</organism>
<dbReference type="GO" id="GO:0003723">
    <property type="term" value="F:RNA binding"/>
    <property type="evidence" value="ECO:0007669"/>
    <property type="project" value="UniProtKB-KW"/>
</dbReference>
<dbReference type="GO" id="GO:0010467">
    <property type="term" value="P:gene expression"/>
    <property type="evidence" value="ECO:0007669"/>
    <property type="project" value="UniProtKB-ARBA"/>
</dbReference>
<dbReference type="Pfam" id="PF00271">
    <property type="entry name" value="Helicase_C"/>
    <property type="match status" value="1"/>
</dbReference>
<evidence type="ECO:0000259" key="15">
    <source>
        <dbReference type="PROSITE" id="PS51194"/>
    </source>
</evidence>
<dbReference type="SUPFAM" id="SSF52540">
    <property type="entry name" value="P-loop containing nucleoside triphosphate hydrolases"/>
    <property type="match status" value="2"/>
</dbReference>
<evidence type="ECO:0000256" key="11">
    <source>
        <dbReference type="PROSITE-ProRule" id="PRU00552"/>
    </source>
</evidence>
<proteinExistence type="inferred from homology"/>
<dbReference type="GO" id="GO:0005829">
    <property type="term" value="C:cytosol"/>
    <property type="evidence" value="ECO:0007669"/>
    <property type="project" value="TreeGrafter"/>
</dbReference>
<evidence type="ECO:0000256" key="8">
    <source>
        <dbReference type="ARBA" id="ARBA00022884"/>
    </source>
</evidence>
<dbReference type="SMART" id="SM00487">
    <property type="entry name" value="DEXDc"/>
    <property type="match status" value="1"/>
</dbReference>
<name>A0AAN6ICF4_9EURO</name>
<dbReference type="PANTHER" id="PTHR47959:SF24">
    <property type="entry name" value="ATP-DEPENDENT RNA HELICASE"/>
    <property type="match status" value="1"/>
</dbReference>
<keyword evidence="3" id="KW-0690">Ribosome biogenesis</keyword>
<feature type="domain" description="Helicase C-terminal" evidence="15">
    <location>
        <begin position="263"/>
        <end position="394"/>
    </location>
</feature>
<keyword evidence="9" id="KW-0539">Nucleus</keyword>
<dbReference type="PANTHER" id="PTHR47959">
    <property type="entry name" value="ATP-DEPENDENT RNA HELICASE RHLE-RELATED"/>
    <property type="match status" value="1"/>
</dbReference>
<reference evidence="17" key="1">
    <citation type="journal article" date="2022" name="bioRxiv">
        <title>Deciphering the potential niche of two novel black yeast fungi from a biological soil crust based on their genomes, phenotypes, and melanin regulation.</title>
        <authorList>
            <consortium name="DOE Joint Genome Institute"/>
            <person name="Carr E.C."/>
            <person name="Barton Q."/>
            <person name="Grambo S."/>
            <person name="Sullivan M."/>
            <person name="Renfro C.M."/>
            <person name="Kuo A."/>
            <person name="Pangilinan J."/>
            <person name="Lipzen A."/>
            <person name="Keymanesh K."/>
            <person name="Savage E."/>
            <person name="Barry K."/>
            <person name="Grigoriev I.V."/>
            <person name="Riekhof W.R."/>
            <person name="Harris S.S."/>
        </authorList>
    </citation>
    <scope>NUCLEOTIDE SEQUENCE</scope>
    <source>
        <strain evidence="17">JF 03-4F</strain>
    </source>
</reference>
<evidence type="ECO:0000313" key="18">
    <source>
        <dbReference type="Proteomes" id="UP001203852"/>
    </source>
</evidence>
<keyword evidence="4 12" id="KW-0547">Nucleotide-binding</keyword>
<dbReference type="GO" id="GO:0005524">
    <property type="term" value="F:ATP binding"/>
    <property type="evidence" value="ECO:0007669"/>
    <property type="project" value="UniProtKB-KW"/>
</dbReference>
<gene>
    <name evidence="17" type="ORF">EDD36DRAFT_452271</name>
</gene>
<dbReference type="Pfam" id="PF00270">
    <property type="entry name" value="DEAD"/>
    <property type="match status" value="1"/>
</dbReference>
<evidence type="ECO:0000256" key="6">
    <source>
        <dbReference type="ARBA" id="ARBA00022806"/>
    </source>
</evidence>
<dbReference type="InterPro" id="IPR011545">
    <property type="entry name" value="DEAD/DEAH_box_helicase_dom"/>
</dbReference>
<evidence type="ECO:0000256" key="12">
    <source>
        <dbReference type="RuleBase" id="RU000492"/>
    </source>
</evidence>
<accession>A0AAN6ICF4</accession>
<evidence type="ECO:0000256" key="13">
    <source>
        <dbReference type="SAM" id="MobiDB-lite"/>
    </source>
</evidence>
<dbReference type="PROSITE" id="PS51195">
    <property type="entry name" value="Q_MOTIF"/>
    <property type="match status" value="1"/>
</dbReference>
<keyword evidence="8" id="KW-0694">RNA-binding</keyword>
<comment type="caution">
    <text evidence="17">The sequence shown here is derived from an EMBL/GenBank/DDBJ whole genome shotgun (WGS) entry which is preliminary data.</text>
</comment>
<evidence type="ECO:0000256" key="7">
    <source>
        <dbReference type="ARBA" id="ARBA00022840"/>
    </source>
</evidence>
<keyword evidence="6 12" id="KW-0347">Helicase</keyword>
<feature type="compositionally biased region" description="Polar residues" evidence="13">
    <location>
        <begin position="1"/>
        <end position="12"/>
    </location>
</feature>
<protein>
    <recommendedName>
        <fullName evidence="2">RNA helicase</fullName>
        <ecNumber evidence="2">3.6.4.13</ecNumber>
    </recommendedName>
</protein>
<evidence type="ECO:0000256" key="1">
    <source>
        <dbReference type="ARBA" id="ARBA00004123"/>
    </source>
</evidence>
<dbReference type="GO" id="GO:0005634">
    <property type="term" value="C:nucleus"/>
    <property type="evidence" value="ECO:0007669"/>
    <property type="project" value="UniProtKB-SubCell"/>
</dbReference>
<keyword evidence="7 12" id="KW-0067">ATP-binding</keyword>
<dbReference type="Gene3D" id="3.40.50.300">
    <property type="entry name" value="P-loop containing nucleotide triphosphate hydrolases"/>
    <property type="match status" value="2"/>
</dbReference>
<dbReference type="GO" id="GO:0016787">
    <property type="term" value="F:hydrolase activity"/>
    <property type="evidence" value="ECO:0007669"/>
    <property type="project" value="UniProtKB-KW"/>
</dbReference>
<keyword evidence="18" id="KW-1185">Reference proteome</keyword>
<comment type="subcellular location">
    <subcellularLocation>
        <location evidence="1">Nucleus</location>
    </subcellularLocation>
</comment>
<dbReference type="PROSITE" id="PS51192">
    <property type="entry name" value="HELICASE_ATP_BIND_1"/>
    <property type="match status" value="1"/>
</dbReference>
<evidence type="ECO:0000256" key="4">
    <source>
        <dbReference type="ARBA" id="ARBA00022741"/>
    </source>
</evidence>
<comment type="similarity">
    <text evidence="12">Belongs to the DEAD box helicase family.</text>
</comment>
<feature type="short sequence motif" description="Q motif" evidence="11">
    <location>
        <begin position="26"/>
        <end position="54"/>
    </location>
</feature>
<dbReference type="PROSITE" id="PS51194">
    <property type="entry name" value="HELICASE_CTER"/>
    <property type="match status" value="1"/>
</dbReference>
<dbReference type="PROSITE" id="PS00039">
    <property type="entry name" value="DEAD_ATP_HELICASE"/>
    <property type="match status" value="1"/>
</dbReference>
<dbReference type="AlphaFoldDB" id="A0AAN6ICF4"/>